<dbReference type="InterPro" id="IPR001611">
    <property type="entry name" value="Leu-rich_rpt"/>
</dbReference>
<dbReference type="PANTHER" id="PTHR47988">
    <property type="entry name" value="SOMATIC EMBRYOGENESIS RECEPTOR KINASE 1"/>
    <property type="match status" value="1"/>
</dbReference>
<dbReference type="AlphaFoldDB" id="A0A0K9NYA5"/>
<protein>
    <submittedName>
        <fullName evidence="2">Uncharacterized protein</fullName>
    </submittedName>
</protein>
<evidence type="ECO:0000313" key="3">
    <source>
        <dbReference type="Proteomes" id="UP000036987"/>
    </source>
</evidence>
<keyword evidence="3" id="KW-1185">Reference proteome</keyword>
<dbReference type="InterPro" id="IPR032675">
    <property type="entry name" value="LRR_dom_sf"/>
</dbReference>
<organism evidence="2 3">
    <name type="scientific">Zostera marina</name>
    <name type="common">Eelgrass</name>
    <dbReference type="NCBI Taxonomy" id="29655"/>
    <lineage>
        <taxon>Eukaryota</taxon>
        <taxon>Viridiplantae</taxon>
        <taxon>Streptophyta</taxon>
        <taxon>Embryophyta</taxon>
        <taxon>Tracheophyta</taxon>
        <taxon>Spermatophyta</taxon>
        <taxon>Magnoliopsida</taxon>
        <taxon>Liliopsida</taxon>
        <taxon>Zosteraceae</taxon>
        <taxon>Zostera</taxon>
    </lineage>
</organism>
<name>A0A0K9NYA5_ZOSMR</name>
<evidence type="ECO:0000313" key="2">
    <source>
        <dbReference type="EMBL" id="KMZ61724.1"/>
    </source>
</evidence>
<evidence type="ECO:0000256" key="1">
    <source>
        <dbReference type="ARBA" id="ARBA00022729"/>
    </source>
</evidence>
<comment type="caution">
    <text evidence="2">The sequence shown here is derived from an EMBL/GenBank/DDBJ whole genome shotgun (WGS) entry which is preliminary data.</text>
</comment>
<accession>A0A0K9NYA5</accession>
<dbReference type="OMA" id="DSHCAYS"/>
<dbReference type="Proteomes" id="UP000036987">
    <property type="component" value="Unassembled WGS sequence"/>
</dbReference>
<dbReference type="SUPFAM" id="SSF52058">
    <property type="entry name" value="L domain-like"/>
    <property type="match status" value="1"/>
</dbReference>
<gene>
    <name evidence="2" type="ORF">ZOSMA_4G00080</name>
</gene>
<dbReference type="Gene3D" id="3.80.10.10">
    <property type="entry name" value="Ribonuclease Inhibitor"/>
    <property type="match status" value="1"/>
</dbReference>
<dbReference type="Pfam" id="PF00560">
    <property type="entry name" value="LRR_1"/>
    <property type="match status" value="1"/>
</dbReference>
<dbReference type="EMBL" id="LFYR01001430">
    <property type="protein sequence ID" value="KMZ61724.1"/>
    <property type="molecule type" value="Genomic_DNA"/>
</dbReference>
<sequence length="138" mass="15302">MCCSSSLFFHGGIAATENKTDPIEVEALGAIFRKWKIDGEKTWNISSTNPCTDHVVNDSNDERVNEAVYGKLDILCLCDNNTSVCNIIKLSANDLKISGTIPNELENLTKLVYLYLYRNNFNGSLPSEIGNLKNILTL</sequence>
<reference evidence="3" key="1">
    <citation type="journal article" date="2016" name="Nature">
        <title>The genome of the seagrass Zostera marina reveals angiosperm adaptation to the sea.</title>
        <authorList>
            <person name="Olsen J.L."/>
            <person name="Rouze P."/>
            <person name="Verhelst B."/>
            <person name="Lin Y.-C."/>
            <person name="Bayer T."/>
            <person name="Collen J."/>
            <person name="Dattolo E."/>
            <person name="De Paoli E."/>
            <person name="Dittami S."/>
            <person name="Maumus F."/>
            <person name="Michel G."/>
            <person name="Kersting A."/>
            <person name="Lauritano C."/>
            <person name="Lohaus R."/>
            <person name="Toepel M."/>
            <person name="Tonon T."/>
            <person name="Vanneste K."/>
            <person name="Amirebrahimi M."/>
            <person name="Brakel J."/>
            <person name="Bostroem C."/>
            <person name="Chovatia M."/>
            <person name="Grimwood J."/>
            <person name="Jenkins J.W."/>
            <person name="Jueterbock A."/>
            <person name="Mraz A."/>
            <person name="Stam W.T."/>
            <person name="Tice H."/>
            <person name="Bornberg-Bauer E."/>
            <person name="Green P.J."/>
            <person name="Pearson G.A."/>
            <person name="Procaccini G."/>
            <person name="Duarte C.M."/>
            <person name="Schmutz J."/>
            <person name="Reusch T.B.H."/>
            <person name="Van de Peer Y."/>
        </authorList>
    </citation>
    <scope>NUCLEOTIDE SEQUENCE [LARGE SCALE GENOMIC DNA]</scope>
    <source>
        <strain evidence="3">cv. Finnish</strain>
    </source>
</reference>
<dbReference type="OrthoDB" id="676979at2759"/>
<proteinExistence type="predicted"/>
<keyword evidence="1" id="KW-0732">Signal</keyword>